<reference evidence="1" key="3">
    <citation type="submission" date="2021-05" db="UniProtKB">
        <authorList>
            <consortium name="EnsemblPlants"/>
        </authorList>
    </citation>
    <scope>IDENTIFICATION</scope>
    <source>
        <strain evidence="1">cv. B73</strain>
    </source>
</reference>
<dbReference type="InParanoid" id="A0A804LMM3"/>
<dbReference type="EnsemblPlants" id="Zm00001eb021980_T001">
    <property type="protein sequence ID" value="Zm00001eb021980_P001"/>
    <property type="gene ID" value="Zm00001eb021980"/>
</dbReference>
<keyword evidence="2" id="KW-1185">Reference proteome</keyword>
<evidence type="ECO:0000313" key="2">
    <source>
        <dbReference type="Proteomes" id="UP000007305"/>
    </source>
</evidence>
<dbReference type="AlphaFoldDB" id="A0A804LMM3"/>
<organism evidence="1 2">
    <name type="scientific">Zea mays</name>
    <name type="common">Maize</name>
    <dbReference type="NCBI Taxonomy" id="4577"/>
    <lineage>
        <taxon>Eukaryota</taxon>
        <taxon>Viridiplantae</taxon>
        <taxon>Streptophyta</taxon>
        <taxon>Embryophyta</taxon>
        <taxon>Tracheophyta</taxon>
        <taxon>Spermatophyta</taxon>
        <taxon>Magnoliopsida</taxon>
        <taxon>Liliopsida</taxon>
        <taxon>Poales</taxon>
        <taxon>Poaceae</taxon>
        <taxon>PACMAD clade</taxon>
        <taxon>Panicoideae</taxon>
        <taxon>Andropogonodae</taxon>
        <taxon>Andropogoneae</taxon>
        <taxon>Tripsacinae</taxon>
        <taxon>Zea</taxon>
    </lineage>
</organism>
<dbReference type="Gramene" id="Zm00001eb021980_T001">
    <property type="protein sequence ID" value="Zm00001eb021980_P001"/>
    <property type="gene ID" value="Zm00001eb021980"/>
</dbReference>
<sequence length="306" mass="34525">MTDERSEKEEDLLEHGVELGFEPLQLGRIHGLDYLLRRGRRRGRGADAVLHARWLRGRAGDGVHGQGAELLQQLLRRAQEPGAAQVPRALLLRLWPRPRRLVLLRLRYAAEMVVVVVQRQRRGVGGPVVVERQRQRRLESLPEVVVPEVPADDGRSDVETERGLAAVRRHHRGRRHVAPGPVHLHPGLLVVRLQAVEVKTLLPAAADVHLRHERRHGAGRRREVVRVRETWLIMRHVSMCSCCGREPGTTGAGEAGERDYDVRVAAGSPARPPAGRVPNCRWMDGWLDVRYTTLEMKSSAQNRKAE</sequence>
<reference evidence="2" key="1">
    <citation type="submission" date="2015-12" db="EMBL/GenBank/DDBJ databases">
        <title>Update maize B73 reference genome by single molecule sequencing technologies.</title>
        <authorList>
            <consortium name="Maize Genome Sequencing Project"/>
            <person name="Ware D."/>
        </authorList>
    </citation>
    <scope>NUCLEOTIDE SEQUENCE [LARGE SCALE GENOMIC DNA]</scope>
    <source>
        <strain evidence="2">cv. B73</strain>
    </source>
</reference>
<evidence type="ECO:0000313" key="1">
    <source>
        <dbReference type="EnsemblPlants" id="Zm00001eb021980_P001"/>
    </source>
</evidence>
<name>A0A804LMM3_MAIZE</name>
<proteinExistence type="predicted"/>
<reference evidence="1" key="2">
    <citation type="submission" date="2019-07" db="EMBL/GenBank/DDBJ databases">
        <authorList>
            <person name="Seetharam A."/>
            <person name="Woodhouse M."/>
            <person name="Cannon E."/>
        </authorList>
    </citation>
    <scope>NUCLEOTIDE SEQUENCE [LARGE SCALE GENOMIC DNA]</scope>
    <source>
        <strain evidence="1">cv. B73</strain>
    </source>
</reference>
<dbReference type="Proteomes" id="UP000007305">
    <property type="component" value="Chromosome 1"/>
</dbReference>
<protein>
    <submittedName>
        <fullName evidence="1">Uncharacterized protein</fullName>
    </submittedName>
</protein>
<accession>A0A804LMM3</accession>